<dbReference type="Pfam" id="PF02496">
    <property type="entry name" value="ABA_WDS"/>
    <property type="match status" value="1"/>
</dbReference>
<comment type="caution">
    <text evidence="3">The sequence shown here is derived from an EMBL/GenBank/DDBJ whole genome shotgun (WGS) entry which is preliminary data.</text>
</comment>
<gene>
    <name evidence="3" type="ORF">K7X08_026718</name>
</gene>
<feature type="region of interest" description="Disordered" evidence="2">
    <location>
        <begin position="1"/>
        <end position="22"/>
    </location>
</feature>
<evidence type="ECO:0000256" key="1">
    <source>
        <dbReference type="ARBA" id="ARBA00007160"/>
    </source>
</evidence>
<dbReference type="PANTHER" id="PTHR33801">
    <property type="entry name" value="ABSCISIC STRESS-RIPENING PROTEIN 5"/>
    <property type="match status" value="1"/>
</dbReference>
<accession>A0A9Q1LCB5</accession>
<dbReference type="EMBL" id="JAJAGQ010000021">
    <property type="protein sequence ID" value="KAJ8531284.1"/>
    <property type="molecule type" value="Genomic_DNA"/>
</dbReference>
<organism evidence="3 4">
    <name type="scientific">Anisodus acutangulus</name>
    <dbReference type="NCBI Taxonomy" id="402998"/>
    <lineage>
        <taxon>Eukaryota</taxon>
        <taxon>Viridiplantae</taxon>
        <taxon>Streptophyta</taxon>
        <taxon>Embryophyta</taxon>
        <taxon>Tracheophyta</taxon>
        <taxon>Spermatophyta</taxon>
        <taxon>Magnoliopsida</taxon>
        <taxon>eudicotyledons</taxon>
        <taxon>Gunneridae</taxon>
        <taxon>Pentapetalae</taxon>
        <taxon>asterids</taxon>
        <taxon>lamiids</taxon>
        <taxon>Solanales</taxon>
        <taxon>Solanaceae</taxon>
        <taxon>Solanoideae</taxon>
        <taxon>Hyoscyameae</taxon>
        <taxon>Anisodus</taxon>
    </lineage>
</organism>
<dbReference type="PANTHER" id="PTHR33801:SF7">
    <property type="entry name" value="ABSCISIC STRESS-RIPENING PROTEIN 2"/>
    <property type="match status" value="1"/>
</dbReference>
<evidence type="ECO:0000256" key="2">
    <source>
        <dbReference type="SAM" id="MobiDB-lite"/>
    </source>
</evidence>
<sequence length="227" mass="25443">MEEEKHHHHLFHHKKEEEGGPVDYKKEVKHHSHLEKIGGLGAVAAGAFALHEKHKAKKDVENAHKHKIQEGIAAVAAVGAVQVYTYIRNPWNSLDSLRNSSALTLWASSPTGFVSDEGSFSLVFLKILHSLIILSNGFFPLIPITRVLYRLIFLILSELMFLFPKSPLALKDNMTTSKNDVQIQLSGSKDEDKREVENKEKIVEISTDQTYVSDTVENQNNFGIHAG</sequence>
<dbReference type="OrthoDB" id="1936600at2759"/>
<evidence type="ECO:0000313" key="3">
    <source>
        <dbReference type="EMBL" id="KAJ8531284.1"/>
    </source>
</evidence>
<proteinExistence type="inferred from homology"/>
<dbReference type="InterPro" id="IPR003496">
    <property type="entry name" value="ABA_WDS"/>
</dbReference>
<comment type="similarity">
    <text evidence="1">Belongs to the abscisic acid and water stress-induced protein family.</text>
</comment>
<reference evidence="4" key="1">
    <citation type="journal article" date="2023" name="Proc. Natl. Acad. Sci. U.S.A.">
        <title>Genomic and structural basis for evolution of tropane alkaloid biosynthesis.</title>
        <authorList>
            <person name="Wanga Y.-J."/>
            <person name="Taina T."/>
            <person name="Yua J.-Y."/>
            <person name="Lia J."/>
            <person name="Xua B."/>
            <person name="Chenc J."/>
            <person name="D'Auriad J.C."/>
            <person name="Huanga J.-P."/>
            <person name="Huanga S.-X."/>
        </authorList>
    </citation>
    <scope>NUCLEOTIDE SEQUENCE [LARGE SCALE GENOMIC DNA]</scope>
    <source>
        <strain evidence="4">cv. KIB-2019</strain>
    </source>
</reference>
<protein>
    <submittedName>
        <fullName evidence="3">Uncharacterized protein</fullName>
    </submittedName>
</protein>
<name>A0A9Q1LCB5_9SOLA</name>
<feature type="compositionally biased region" description="Basic residues" evidence="2">
    <location>
        <begin position="1"/>
        <end position="13"/>
    </location>
</feature>
<dbReference type="Proteomes" id="UP001152561">
    <property type="component" value="Unassembled WGS sequence"/>
</dbReference>
<keyword evidence="4" id="KW-1185">Reference proteome</keyword>
<evidence type="ECO:0000313" key="4">
    <source>
        <dbReference type="Proteomes" id="UP001152561"/>
    </source>
</evidence>
<dbReference type="AlphaFoldDB" id="A0A9Q1LCB5"/>